<dbReference type="EMBL" id="CP030103">
    <property type="protein sequence ID" value="AWX42827.1"/>
    <property type="molecule type" value="Genomic_DNA"/>
</dbReference>
<evidence type="ECO:0000313" key="2">
    <source>
        <dbReference type="Proteomes" id="UP000249865"/>
    </source>
</evidence>
<dbReference type="Proteomes" id="UP000249865">
    <property type="component" value="Chromosome"/>
</dbReference>
<sequence>MKYKLWLILAYFEILKKINFEHSKIDKWIDFKGLFSKECAILKFKDMHDKWFALFSKTVIQNLDQDYLLIFRNTLLKETENKYWYRSFFSKSTYYRKLHKLIMFLIWMLHLNKTF</sequence>
<reference evidence="2" key="1">
    <citation type="submission" date="2018-06" db="EMBL/GenBank/DDBJ databases">
        <title>Complete genome sequences of Mycoplasma anatis, M. anseris and M. cloacale type strains.</title>
        <authorList>
            <person name="Grozner D."/>
            <person name="Forro B."/>
            <person name="Sulyok K.M."/>
            <person name="Marton S."/>
            <person name="Kreizinger Z."/>
            <person name="Banyai K."/>
            <person name="Gyuranecz M."/>
        </authorList>
    </citation>
    <scope>NUCLEOTIDE SEQUENCE [LARGE SCALE GENOMIC DNA]</scope>
    <source>
        <strain evidence="2">NCTC 10199</strain>
    </source>
</reference>
<dbReference type="NCBIfam" id="NF045770">
    <property type="entry name" value="MPN403_MG284_C"/>
    <property type="match status" value="1"/>
</dbReference>
<accession>A0A2Z4LNI6</accession>
<dbReference type="InterPro" id="IPR058231">
    <property type="entry name" value="MG284-like_C"/>
</dbReference>
<name>A0A2Z4LNI6_9BACT</name>
<dbReference type="AlphaFoldDB" id="A0A2Z4LNI6"/>
<evidence type="ECO:0000313" key="1">
    <source>
        <dbReference type="EMBL" id="AWX42827.1"/>
    </source>
</evidence>
<dbReference type="KEGG" id="mclo:DK849_01985"/>
<dbReference type="OrthoDB" id="398478at2"/>
<protein>
    <submittedName>
        <fullName evidence="1">Uncharacterized protein</fullName>
    </submittedName>
</protein>
<dbReference type="RefSeq" id="WP_029330277.1">
    <property type="nucleotide sequence ID" value="NZ_CP030103.1"/>
</dbReference>
<keyword evidence="2" id="KW-1185">Reference proteome</keyword>
<gene>
    <name evidence="1" type="ORF">DK849_01985</name>
</gene>
<proteinExistence type="predicted"/>
<organism evidence="1 2">
    <name type="scientific">Metamycoplasma cloacale</name>
    <dbReference type="NCBI Taxonomy" id="92401"/>
    <lineage>
        <taxon>Bacteria</taxon>
        <taxon>Bacillati</taxon>
        <taxon>Mycoplasmatota</taxon>
        <taxon>Mycoplasmoidales</taxon>
        <taxon>Metamycoplasmataceae</taxon>
        <taxon>Metamycoplasma</taxon>
    </lineage>
</organism>